<dbReference type="OrthoDB" id="4557719at2"/>
<gene>
    <name evidence="2" type="ORF">E7Y31_12580</name>
</gene>
<evidence type="ECO:0000256" key="1">
    <source>
        <dbReference type="SAM" id="Phobius"/>
    </source>
</evidence>
<feature type="transmembrane region" description="Helical" evidence="1">
    <location>
        <begin position="92"/>
        <end position="113"/>
    </location>
</feature>
<keyword evidence="3" id="KW-1185">Reference proteome</keyword>
<evidence type="ECO:0000313" key="3">
    <source>
        <dbReference type="Proteomes" id="UP000305282"/>
    </source>
</evidence>
<accession>A0A4S5EQE6</accession>
<organism evidence="2 3">
    <name type="scientific">Candidatus Frankia alpina</name>
    <dbReference type="NCBI Taxonomy" id="2699483"/>
    <lineage>
        <taxon>Bacteria</taxon>
        <taxon>Bacillati</taxon>
        <taxon>Actinomycetota</taxon>
        <taxon>Actinomycetes</taxon>
        <taxon>Frankiales</taxon>
        <taxon>Frankiaceae</taxon>
        <taxon>Frankia</taxon>
    </lineage>
</organism>
<proteinExistence type="predicted"/>
<comment type="caution">
    <text evidence="2">The sequence shown here is derived from an EMBL/GenBank/DDBJ whole genome shotgun (WGS) entry which is preliminary data.</text>
</comment>
<feature type="transmembrane region" description="Helical" evidence="1">
    <location>
        <begin position="133"/>
        <end position="156"/>
    </location>
</feature>
<dbReference type="Proteomes" id="UP000305282">
    <property type="component" value="Unassembled WGS sequence"/>
</dbReference>
<dbReference type="AlphaFoldDB" id="A0A4S5EQE6"/>
<keyword evidence="1" id="KW-0472">Membrane</keyword>
<name>A0A4S5EQE6_9ACTN</name>
<evidence type="ECO:0000313" key="2">
    <source>
        <dbReference type="EMBL" id="THJ74250.1"/>
    </source>
</evidence>
<keyword evidence="1" id="KW-0812">Transmembrane</keyword>
<dbReference type="RefSeq" id="WP_136448319.1">
    <property type="nucleotide sequence ID" value="NZ_SSXH01000285.1"/>
</dbReference>
<protein>
    <submittedName>
        <fullName evidence="2">Uncharacterized protein</fullName>
    </submittedName>
</protein>
<keyword evidence="1" id="KW-1133">Transmembrane helix</keyword>
<reference evidence="2 3" key="1">
    <citation type="submission" date="2019-04" db="EMBL/GenBank/DDBJ databases">
        <title>Draft genome sequences for three unisolated Alnus-infective Frankia Sp+ strains, AgTrS, AiOr and AvVan, the first sequenced Frankia strains able to sporulate in-planta.</title>
        <authorList>
            <person name="Bethencourt L."/>
            <person name="Vautrin F."/>
            <person name="Taib N."/>
            <person name="Dubost A."/>
            <person name="Castro-Garcia L."/>
            <person name="Imbaud O."/>
            <person name="Abrouk D."/>
            <person name="Fournier P."/>
            <person name="Briolay J."/>
            <person name="Nguyen A."/>
            <person name="Normand P."/>
            <person name="Fernandez M.P."/>
            <person name="Brochier-Armanet C."/>
            <person name="Herrera-Belaroussi A."/>
        </authorList>
    </citation>
    <scope>NUCLEOTIDE SEQUENCE [LARGE SCALE GENOMIC DNA]</scope>
    <source>
        <strain evidence="2 3">AvVan</strain>
    </source>
</reference>
<sequence length="167" mass="17491">MTALSAGVASGGVMYHDRSTVRAGHGAGTAAWGPHLAVLILAGALAVGAWLRRRRIPFEWRPRGLLPAPLGRSAARRIVLTALAVRRSPAGLWRLGVLAPLAVLLFYLCWRAGVQVLGGLDPNFTVNAWGGPSYAGAMACHYLDLTVVGAVATGLLDRALLPLPLDA</sequence>
<feature type="transmembrane region" description="Helical" evidence="1">
    <location>
        <begin position="32"/>
        <end position="51"/>
    </location>
</feature>
<dbReference type="EMBL" id="SSXH01000285">
    <property type="protein sequence ID" value="THJ74250.1"/>
    <property type="molecule type" value="Genomic_DNA"/>
</dbReference>